<dbReference type="PANTHER" id="PTHR30619">
    <property type="entry name" value="DNA INTERNALIZATION/COMPETENCE PROTEIN COMEC/REC2"/>
    <property type="match status" value="1"/>
</dbReference>
<accession>A0ABY1IFN1</accession>
<dbReference type="PANTHER" id="PTHR30619:SF7">
    <property type="entry name" value="BETA-LACTAMASE DOMAIN PROTEIN"/>
    <property type="match status" value="1"/>
</dbReference>
<gene>
    <name evidence="5" type="ORF">SAMN05216246_11134</name>
</gene>
<dbReference type="InterPro" id="IPR018337">
    <property type="entry name" value="Cell_wall/Cho-bd_repeat"/>
</dbReference>
<feature type="domain" description="Metallo-beta-lactamase" evidence="4">
    <location>
        <begin position="89"/>
        <end position="198"/>
    </location>
</feature>
<dbReference type="Gene3D" id="2.10.270.10">
    <property type="entry name" value="Cholin Binding"/>
    <property type="match status" value="1"/>
</dbReference>
<proteinExistence type="predicted"/>
<dbReference type="InterPro" id="IPR036866">
    <property type="entry name" value="RibonucZ/Hydroxyglut_hydro"/>
</dbReference>
<comment type="caution">
    <text evidence="5">The sequence shown here is derived from an EMBL/GenBank/DDBJ whole genome shotgun (WGS) entry which is preliminary data.</text>
</comment>
<keyword evidence="6" id="KW-1185">Reference proteome</keyword>
<dbReference type="EMBL" id="FQYL01000011">
    <property type="protein sequence ID" value="SHJ10391.1"/>
    <property type="molecule type" value="Genomic_DNA"/>
</dbReference>
<evidence type="ECO:0000313" key="6">
    <source>
        <dbReference type="Proteomes" id="UP000184390"/>
    </source>
</evidence>
<dbReference type="Gene3D" id="3.60.15.10">
    <property type="entry name" value="Ribonuclease Z/Hydroxyacylglutathione hydrolase-like"/>
    <property type="match status" value="1"/>
</dbReference>
<feature type="repeat" description="Cell wall-binding" evidence="2">
    <location>
        <begin position="581"/>
        <end position="600"/>
    </location>
</feature>
<organism evidence="5 6">
    <name type="scientific">Actinomyces denticolens</name>
    <dbReference type="NCBI Taxonomy" id="52767"/>
    <lineage>
        <taxon>Bacteria</taxon>
        <taxon>Bacillati</taxon>
        <taxon>Actinomycetota</taxon>
        <taxon>Actinomycetes</taxon>
        <taxon>Actinomycetales</taxon>
        <taxon>Actinomycetaceae</taxon>
        <taxon>Actinomyces</taxon>
    </lineage>
</organism>
<feature type="repeat" description="Cell wall-binding" evidence="2">
    <location>
        <begin position="540"/>
        <end position="559"/>
    </location>
</feature>
<evidence type="ECO:0000313" key="5">
    <source>
        <dbReference type="EMBL" id="SHJ10391.1"/>
    </source>
</evidence>
<dbReference type="PROSITE" id="PS51170">
    <property type="entry name" value="CW"/>
    <property type="match status" value="3"/>
</dbReference>
<sequence>MALPEPTSKPRSQDIPTRALRRAFRALASVIVGAALAAIGSAPALAAPDPASVATSDPAPASTTASTTISATASASASDESIHILSFTDSDVIVLQSNGRFALVDSGEDKDYPRGDDPRYPLRPGVIQGAPNEDAMWAYLDELGVSPDNLEFYVGTHAHSDHIGTADTVIEKYHPKRIYTPEYSDAWINSPRNLWDNQYVYDRMIAAARKAQAEHGSVLIQHLAPGAPVIPSSSTGGAASPVFDFEDMRIEIVNYDESYKQPPYIYDANESAWGVKVTAHGRSAFLASDIENFYGDEDRLAPQIGDVDVLKLGHHGSISSNSEGYLTTLRPEIAFQTGRFQTLSPATQLVLDRLGTRWYSADEVRASGHISFVVTLADDGVHLSDVDATSGGLVLRTRLSGSPRAAAYRHGVATPLTGWRRIGENYYWFSNSAYATEGGWASWRGGWYFLGPDGAMKTGWVQDDSSWYYLGADGAMRSEWVRVGSSWYYLAPGSGRMTANRWVASRAAWYHLGASGAMSTSRWVRSGAAWYHVGGSGAMSTGWLKDGTTWYYLDHSGAMWANRWFRSGGTWYYVGGSGAMSTGWLKDGTTWYYLDHSGAMRANSWFHQGGTWYYLTASGSLATGRVTIDGVARSFSPSGAWLG</sequence>
<dbReference type="SUPFAM" id="SSF56281">
    <property type="entry name" value="Metallo-hydrolase/oxidoreductase"/>
    <property type="match status" value="1"/>
</dbReference>
<feature type="chain" id="PRO_5045817103" evidence="3">
    <location>
        <begin position="47"/>
        <end position="643"/>
    </location>
</feature>
<dbReference type="Gene3D" id="2.20.120.10">
    <property type="entry name" value="Multimodular pneumococcal cell wall endolysin, domain 3"/>
    <property type="match status" value="3"/>
</dbReference>
<dbReference type="InterPro" id="IPR052159">
    <property type="entry name" value="Competence_DNA_uptake"/>
</dbReference>
<dbReference type="Proteomes" id="UP000184390">
    <property type="component" value="Unassembled WGS sequence"/>
</dbReference>
<dbReference type="Pfam" id="PF19127">
    <property type="entry name" value="Choline_bind_3"/>
    <property type="match status" value="2"/>
</dbReference>
<evidence type="ECO:0000259" key="4">
    <source>
        <dbReference type="Pfam" id="PF00753"/>
    </source>
</evidence>
<evidence type="ECO:0000256" key="2">
    <source>
        <dbReference type="PROSITE-ProRule" id="PRU00591"/>
    </source>
</evidence>
<dbReference type="Pfam" id="PF01473">
    <property type="entry name" value="Choline_bind_1"/>
    <property type="match status" value="3"/>
</dbReference>
<reference evidence="5 6" key="1">
    <citation type="submission" date="2016-11" db="EMBL/GenBank/DDBJ databases">
        <authorList>
            <person name="Varghese N."/>
            <person name="Submissions S."/>
        </authorList>
    </citation>
    <scope>NUCLEOTIDE SEQUENCE [LARGE SCALE GENOMIC DNA]</scope>
    <source>
        <strain evidence="5 6">PA</strain>
    </source>
</reference>
<evidence type="ECO:0000256" key="1">
    <source>
        <dbReference type="ARBA" id="ARBA00022737"/>
    </source>
</evidence>
<protein>
    <submittedName>
        <fullName evidence="5">Glucan-binding domain-containing protein (YG repeat)</fullName>
    </submittedName>
</protein>
<dbReference type="RefSeq" id="WP_083600554.1">
    <property type="nucleotide sequence ID" value="NZ_FQYL01000011.1"/>
</dbReference>
<dbReference type="Pfam" id="PF00753">
    <property type="entry name" value="Lactamase_B"/>
    <property type="match status" value="1"/>
</dbReference>
<feature type="signal peptide" evidence="3">
    <location>
        <begin position="1"/>
        <end position="46"/>
    </location>
</feature>
<keyword evidence="3" id="KW-0732">Signal</keyword>
<name>A0ABY1IFN1_9ACTO</name>
<evidence type="ECO:0000256" key="3">
    <source>
        <dbReference type="SAM" id="SignalP"/>
    </source>
</evidence>
<feature type="repeat" description="Cell wall-binding" evidence="2">
    <location>
        <begin position="457"/>
        <end position="476"/>
    </location>
</feature>
<dbReference type="SUPFAM" id="SSF69360">
    <property type="entry name" value="Cell wall binding repeat"/>
    <property type="match status" value="2"/>
</dbReference>
<dbReference type="InterPro" id="IPR001279">
    <property type="entry name" value="Metallo-B-lactamas"/>
</dbReference>
<keyword evidence="1" id="KW-0677">Repeat</keyword>